<dbReference type="RefSeq" id="WP_017800110.1">
    <property type="nucleotide sequence ID" value="NZ_JAGGMQ010000001.1"/>
</dbReference>
<reference evidence="2" key="2">
    <citation type="submission" date="2023-07" db="EMBL/GenBank/DDBJ databases">
        <title>Genome mining of underrepresented organisms for secondary metabolites.</title>
        <authorList>
            <person name="D'Agostino P.M."/>
        </authorList>
    </citation>
    <scope>NUCLEOTIDE SEQUENCE [LARGE SCALE GENOMIC DNA]</scope>
    <source>
        <strain evidence="2">WS4403</strain>
    </source>
</reference>
<dbReference type="EMBL" id="JAGGMQ010000001">
    <property type="protein sequence ID" value="MBP2167201.1"/>
    <property type="molecule type" value="Genomic_DNA"/>
</dbReference>
<sequence length="88" mass="9742">MTGTVSLTIKIDPALKEILKNLALENQVSVSQEVSQRLQASLLVIEHPAVDSQHTAEAEEAVEETPVQLSNSELKQIRALLKKQKKKK</sequence>
<organism evidence="1 2">
    <name type="scientific">Winslowiella toletana</name>
    <dbReference type="NCBI Taxonomy" id="92490"/>
    <lineage>
        <taxon>Bacteria</taxon>
        <taxon>Pseudomonadati</taxon>
        <taxon>Pseudomonadota</taxon>
        <taxon>Gammaproteobacteria</taxon>
        <taxon>Enterobacterales</taxon>
        <taxon>Erwiniaceae</taxon>
        <taxon>Winslowiella</taxon>
    </lineage>
</organism>
<dbReference type="SUPFAM" id="SSF47598">
    <property type="entry name" value="Ribbon-helix-helix"/>
    <property type="match status" value="1"/>
</dbReference>
<proteinExistence type="predicted"/>
<comment type="caution">
    <text evidence="1">The sequence shown here is derived from an EMBL/GenBank/DDBJ whole genome shotgun (WGS) entry which is preliminary data.</text>
</comment>
<protein>
    <recommendedName>
        <fullName evidence="3">CopG domain protein DNA-binding domain protein</fullName>
    </recommendedName>
</protein>
<dbReference type="InterPro" id="IPR010985">
    <property type="entry name" value="Ribbon_hlx_hlx"/>
</dbReference>
<evidence type="ECO:0008006" key="3">
    <source>
        <dbReference type="Google" id="ProtNLM"/>
    </source>
</evidence>
<evidence type="ECO:0000313" key="1">
    <source>
        <dbReference type="EMBL" id="MBP2167201.1"/>
    </source>
</evidence>
<keyword evidence="2" id="KW-1185">Reference proteome</keyword>
<reference evidence="1 2" key="1">
    <citation type="submission" date="2021-03" db="EMBL/GenBank/DDBJ databases">
        <authorList>
            <person name="D'Agostino P."/>
            <person name="Huntemann M."/>
            <person name="Clum A."/>
            <person name="Spunde A."/>
            <person name="Palaniappan K."/>
            <person name="Ritter S."/>
            <person name="Mikhailova N."/>
            <person name="Chen I.-M."/>
            <person name="Stamatis D."/>
            <person name="Reddy T."/>
            <person name="O'Malley R."/>
            <person name="Daum C."/>
            <person name="Shapiro N."/>
            <person name="Ivanova N."/>
            <person name="Kyrpides N."/>
            <person name="Woyke T."/>
        </authorList>
    </citation>
    <scope>NUCLEOTIDE SEQUENCE [LARGE SCALE GENOMIC DNA]</scope>
    <source>
        <strain evidence="1 2">WS4403</strain>
    </source>
</reference>
<gene>
    <name evidence="1" type="ORF">J2125_000393</name>
</gene>
<name>A0ABS4P533_9GAMM</name>
<evidence type="ECO:0000313" key="2">
    <source>
        <dbReference type="Proteomes" id="UP001195624"/>
    </source>
</evidence>
<accession>A0ABS4P533</accession>
<dbReference type="InterPro" id="IPR013321">
    <property type="entry name" value="Arc_rbn_hlx_hlx"/>
</dbReference>
<dbReference type="Gene3D" id="1.10.1220.10">
    <property type="entry name" value="Met repressor-like"/>
    <property type="match status" value="1"/>
</dbReference>
<dbReference type="Proteomes" id="UP001195624">
    <property type="component" value="Unassembled WGS sequence"/>
</dbReference>